<evidence type="ECO:0000256" key="1">
    <source>
        <dbReference type="ARBA" id="ARBA00022553"/>
    </source>
</evidence>
<dbReference type="InterPro" id="IPR008201">
    <property type="entry name" value="HepT-like"/>
</dbReference>
<name>A0ABU9HVP3_9FLAO</name>
<comment type="similarity">
    <text evidence="6">Belongs to the HepT RNase toxin family.</text>
</comment>
<organism evidence="7 8">
    <name type="scientific">Flavobacterium arundinis</name>
    <dbReference type="NCBI Taxonomy" id="3139143"/>
    <lineage>
        <taxon>Bacteria</taxon>
        <taxon>Pseudomonadati</taxon>
        <taxon>Bacteroidota</taxon>
        <taxon>Flavobacteriia</taxon>
        <taxon>Flavobacteriales</taxon>
        <taxon>Flavobacteriaceae</taxon>
        <taxon>Flavobacterium</taxon>
    </lineage>
</organism>
<dbReference type="Gene3D" id="1.20.120.580">
    <property type="entry name" value="bsu32300-like"/>
    <property type="match status" value="1"/>
</dbReference>
<dbReference type="InterPro" id="IPR037038">
    <property type="entry name" value="HepT-like_sf"/>
</dbReference>
<evidence type="ECO:0000313" key="8">
    <source>
        <dbReference type="Proteomes" id="UP001464555"/>
    </source>
</evidence>
<dbReference type="Pfam" id="PF01934">
    <property type="entry name" value="HepT-like"/>
    <property type="match status" value="1"/>
</dbReference>
<dbReference type="Proteomes" id="UP001464555">
    <property type="component" value="Unassembled WGS sequence"/>
</dbReference>
<evidence type="ECO:0000313" key="7">
    <source>
        <dbReference type="EMBL" id="MEL1244235.1"/>
    </source>
</evidence>
<sequence>MMERAHKYLYDILYAIEMIEDFLSETTSFTAYAGDLKTKSAVERQLGIIGEAVNKFEKENTEQLLSHSREIVNFRNRLIHAYDSIDDSVVWAIKTNHLPLLKEEVGDILK</sequence>
<keyword evidence="8" id="KW-1185">Reference proteome</keyword>
<dbReference type="InterPro" id="IPR051813">
    <property type="entry name" value="HepT_RNase_toxin"/>
</dbReference>
<gene>
    <name evidence="7" type="ORF">AAEO56_08190</name>
</gene>
<keyword evidence="5" id="KW-0378">Hydrolase</keyword>
<comment type="caution">
    <text evidence="7">The sequence shown here is derived from an EMBL/GenBank/DDBJ whole genome shotgun (WGS) entry which is preliminary data.</text>
</comment>
<dbReference type="PANTHER" id="PTHR34139:SF1">
    <property type="entry name" value="RNASE MJ1380-RELATED"/>
    <property type="match status" value="1"/>
</dbReference>
<accession>A0ABU9HVP3</accession>
<keyword evidence="4" id="KW-0547">Nucleotide-binding</keyword>
<evidence type="ECO:0000256" key="5">
    <source>
        <dbReference type="ARBA" id="ARBA00022801"/>
    </source>
</evidence>
<reference evidence="7 8" key="1">
    <citation type="submission" date="2024-04" db="EMBL/GenBank/DDBJ databases">
        <title>Flavobacterium sp. DGU11 16S ribosomal RNA gene Genome sequencing and assembly.</title>
        <authorList>
            <person name="Park S."/>
        </authorList>
    </citation>
    <scope>NUCLEOTIDE SEQUENCE [LARGE SCALE GENOMIC DNA]</scope>
    <source>
        <strain evidence="7 8">DGU11</strain>
    </source>
</reference>
<evidence type="ECO:0000256" key="2">
    <source>
        <dbReference type="ARBA" id="ARBA00022649"/>
    </source>
</evidence>
<keyword evidence="2" id="KW-1277">Toxin-antitoxin system</keyword>
<dbReference type="RefSeq" id="WP_341696554.1">
    <property type="nucleotide sequence ID" value="NZ_JBBYHR010000004.1"/>
</dbReference>
<keyword evidence="1" id="KW-0597">Phosphoprotein</keyword>
<evidence type="ECO:0000256" key="3">
    <source>
        <dbReference type="ARBA" id="ARBA00022722"/>
    </source>
</evidence>
<protein>
    <submittedName>
        <fullName evidence="7">HepT-like ribonuclease domain-containing protein</fullName>
    </submittedName>
</protein>
<proteinExistence type="inferred from homology"/>
<dbReference type="EMBL" id="JBBYHR010000004">
    <property type="protein sequence ID" value="MEL1244235.1"/>
    <property type="molecule type" value="Genomic_DNA"/>
</dbReference>
<evidence type="ECO:0000256" key="4">
    <source>
        <dbReference type="ARBA" id="ARBA00022741"/>
    </source>
</evidence>
<dbReference type="PANTHER" id="PTHR34139">
    <property type="entry name" value="UPF0331 PROTEIN MJ0127"/>
    <property type="match status" value="1"/>
</dbReference>
<evidence type="ECO:0000256" key="6">
    <source>
        <dbReference type="ARBA" id="ARBA00024207"/>
    </source>
</evidence>
<keyword evidence="3" id="KW-0540">Nuclease</keyword>